<dbReference type="SUPFAM" id="SSF56112">
    <property type="entry name" value="Protein kinase-like (PK-like)"/>
    <property type="match status" value="1"/>
</dbReference>
<dbReference type="Proteomes" id="UP001196565">
    <property type="component" value="Unassembled WGS sequence"/>
</dbReference>
<evidence type="ECO:0000259" key="6">
    <source>
        <dbReference type="Pfam" id="PF01636"/>
    </source>
</evidence>
<dbReference type="Gene3D" id="3.90.1200.10">
    <property type="match status" value="1"/>
</dbReference>
<evidence type="ECO:0000313" key="7">
    <source>
        <dbReference type="EMBL" id="MBW6399616.1"/>
    </source>
</evidence>
<keyword evidence="8" id="KW-1185">Reference proteome</keyword>
<keyword evidence="5" id="KW-0067">ATP-binding</keyword>
<evidence type="ECO:0000313" key="8">
    <source>
        <dbReference type="Proteomes" id="UP001196565"/>
    </source>
</evidence>
<keyword evidence="3" id="KW-0547">Nucleotide-binding</keyword>
<dbReference type="Gene3D" id="3.30.200.20">
    <property type="entry name" value="Phosphorylase Kinase, domain 1"/>
    <property type="match status" value="1"/>
</dbReference>
<feature type="domain" description="Aminoglycoside phosphotransferase" evidence="6">
    <location>
        <begin position="27"/>
        <end position="235"/>
    </location>
</feature>
<gene>
    <name evidence="7" type="ORF">KPL78_17285</name>
</gene>
<dbReference type="PANTHER" id="PTHR34273">
    <property type="entry name" value="METHYLTHIORIBOSE KINASE"/>
    <property type="match status" value="1"/>
</dbReference>
<name>A0ABS7ABD3_9PROT</name>
<evidence type="ECO:0000256" key="1">
    <source>
        <dbReference type="ARBA" id="ARBA00010165"/>
    </source>
</evidence>
<evidence type="ECO:0000256" key="3">
    <source>
        <dbReference type="ARBA" id="ARBA00022741"/>
    </source>
</evidence>
<keyword evidence="4" id="KW-0418">Kinase</keyword>
<protein>
    <submittedName>
        <fullName evidence="7">Phosphotransferase</fullName>
    </submittedName>
</protein>
<dbReference type="PANTHER" id="PTHR34273:SF2">
    <property type="entry name" value="METHYLTHIORIBOSE KINASE"/>
    <property type="match status" value="1"/>
</dbReference>
<comment type="similarity">
    <text evidence="1">Belongs to the methylthioribose kinase family.</text>
</comment>
<dbReference type="InterPro" id="IPR011009">
    <property type="entry name" value="Kinase-like_dom_sf"/>
</dbReference>
<evidence type="ECO:0000256" key="4">
    <source>
        <dbReference type="ARBA" id="ARBA00022777"/>
    </source>
</evidence>
<sequence>MENVPPELQQGLRSMGLLAPDTFARGQPLAGGVSSDIWHIALPDGREACIKRALPKLKVAADWRAPIVRNRYEARWLARAAEAAPGSVPMLLGQDEASGTLAMEWLPPDRHPVWKARLHDGIADAAFAGDVGRRMARIHAYAAERPELASDFPTDSLFHAIRLEPYLIATARVHQDLAPKLVALAARTAATKLTMVHGDVSPKNILVGPEGPIFLDAECAWWGDPAFDLAFCLNHLLLKCLWTPRAAIGFLQCFEVLATAYLASVAWEAPATLEARAASLLPGLLLARVDGKSPVEYLTEESDKARVRRVARHLVKCPPDRLRTIRAAWGEEVGA</sequence>
<reference evidence="7 8" key="1">
    <citation type="submission" date="2021-07" db="EMBL/GenBank/DDBJ databases">
        <authorList>
            <person name="So Y."/>
        </authorList>
    </citation>
    <scope>NUCLEOTIDE SEQUENCE [LARGE SCALE GENOMIC DNA]</scope>
    <source>
        <strain evidence="7 8">HJA6</strain>
    </source>
</reference>
<dbReference type="EMBL" id="JAHYBZ010000006">
    <property type="protein sequence ID" value="MBW6399616.1"/>
    <property type="molecule type" value="Genomic_DNA"/>
</dbReference>
<keyword evidence="2" id="KW-0808">Transferase</keyword>
<dbReference type="InterPro" id="IPR002575">
    <property type="entry name" value="Aminoglycoside_PTrfase"/>
</dbReference>
<organism evidence="7 8">
    <name type="scientific">Roseomonas alba</name>
    <dbReference type="NCBI Taxonomy" id="2846776"/>
    <lineage>
        <taxon>Bacteria</taxon>
        <taxon>Pseudomonadati</taxon>
        <taxon>Pseudomonadota</taxon>
        <taxon>Alphaproteobacteria</taxon>
        <taxon>Acetobacterales</taxon>
        <taxon>Roseomonadaceae</taxon>
        <taxon>Roseomonas</taxon>
    </lineage>
</organism>
<comment type="caution">
    <text evidence="7">The sequence shown here is derived from an EMBL/GenBank/DDBJ whole genome shotgun (WGS) entry which is preliminary data.</text>
</comment>
<dbReference type="RefSeq" id="WP_219764227.1">
    <property type="nucleotide sequence ID" value="NZ_JAHYBZ010000006.1"/>
</dbReference>
<accession>A0ABS7ABD3</accession>
<dbReference type="Pfam" id="PF01636">
    <property type="entry name" value="APH"/>
    <property type="match status" value="1"/>
</dbReference>
<proteinExistence type="inferred from homology"/>
<evidence type="ECO:0000256" key="5">
    <source>
        <dbReference type="ARBA" id="ARBA00022840"/>
    </source>
</evidence>
<evidence type="ECO:0000256" key="2">
    <source>
        <dbReference type="ARBA" id="ARBA00022679"/>
    </source>
</evidence>